<evidence type="ECO:0000256" key="3">
    <source>
        <dbReference type="ARBA" id="ARBA00022723"/>
    </source>
</evidence>
<keyword evidence="6 11" id="KW-0862">Zinc</keyword>
<evidence type="ECO:0000256" key="9">
    <source>
        <dbReference type="ARBA" id="ARBA00039149"/>
    </source>
</evidence>
<dbReference type="UniPathway" id="UPA00391"/>
<dbReference type="CDD" id="cd01995">
    <property type="entry name" value="QueC-like"/>
    <property type="match status" value="1"/>
</dbReference>
<keyword evidence="7 11" id="KW-0067">ATP-binding</keyword>
<dbReference type="GO" id="GO:0016879">
    <property type="term" value="F:ligase activity, forming carbon-nitrogen bonds"/>
    <property type="evidence" value="ECO:0007669"/>
    <property type="project" value="UniProtKB-UniRule"/>
</dbReference>
<comment type="cofactor">
    <cofactor evidence="11">
        <name>Zn(2+)</name>
        <dbReference type="ChEBI" id="CHEBI:29105"/>
    </cofactor>
    <text evidence="11">Binds 1 zinc ion per subunit.</text>
</comment>
<dbReference type="NCBIfam" id="TIGR00364">
    <property type="entry name" value="7-cyano-7-deazaguanine synthase QueC"/>
    <property type="match status" value="1"/>
</dbReference>
<evidence type="ECO:0000256" key="8">
    <source>
        <dbReference type="ARBA" id="ARBA00037993"/>
    </source>
</evidence>
<gene>
    <name evidence="11" type="primary">queC</name>
    <name evidence="12" type="ORF">HME9302_02236</name>
</gene>
<feature type="binding site" evidence="11">
    <location>
        <position position="211"/>
    </location>
    <ligand>
        <name>Zn(2+)</name>
        <dbReference type="ChEBI" id="CHEBI:29105"/>
    </ligand>
</feature>
<comment type="catalytic activity">
    <reaction evidence="10 11">
        <text>7-carboxy-7-carbaguanine + NH4(+) + 2 ATP = 7-cyano-7-carbaguanine + 2 AMP + 2 diphosphate + 2 H(+)</text>
        <dbReference type="Rhea" id="RHEA:27982"/>
        <dbReference type="ChEBI" id="CHEBI:15378"/>
        <dbReference type="ChEBI" id="CHEBI:28938"/>
        <dbReference type="ChEBI" id="CHEBI:30616"/>
        <dbReference type="ChEBI" id="CHEBI:33019"/>
        <dbReference type="ChEBI" id="CHEBI:45075"/>
        <dbReference type="ChEBI" id="CHEBI:61036"/>
        <dbReference type="ChEBI" id="CHEBI:456215"/>
        <dbReference type="EC" id="6.3.4.20"/>
    </reaction>
</comment>
<sequence>MTNLQSNGQPKAVVLLSGGLDSMVTAGIARERGFALYALSIDYGQRHRRELLAASKIAELLGADRHVVLPLDLRAFGGSALTDDIAVPKGGVGNDIPVTYVPARNLIFLALTTAFAESCDARDIFIGVNALDYSGYPDCRPEFIDSFAETARLGTKAGIEGAPFVIHAPLQMLGKAEIAQEADRMGLDSGLSWSCYDPRPDGLACGGCDSCRLRRQGFADAGLVDGAAYPVNSPPIRGETA</sequence>
<dbReference type="PANTHER" id="PTHR42914">
    <property type="entry name" value="7-CYANO-7-DEAZAGUANINE SYNTHASE"/>
    <property type="match status" value="1"/>
</dbReference>
<dbReference type="Proteomes" id="UP000253727">
    <property type="component" value="Unassembled WGS sequence"/>
</dbReference>
<keyword evidence="2 11" id="KW-0436">Ligase</keyword>
<comment type="pathway">
    <text evidence="1 11">Purine metabolism; 7-cyano-7-deazaguanine biosynthesis.</text>
</comment>
<dbReference type="PIRSF" id="PIRSF006293">
    <property type="entry name" value="ExsB"/>
    <property type="match status" value="1"/>
</dbReference>
<evidence type="ECO:0000256" key="2">
    <source>
        <dbReference type="ARBA" id="ARBA00022598"/>
    </source>
</evidence>
<reference evidence="12 13" key="1">
    <citation type="submission" date="2018-04" db="EMBL/GenBank/DDBJ databases">
        <title>Altererythrobacter sp. HME9302 genome sequencing and assembly.</title>
        <authorList>
            <person name="Kang H."/>
            <person name="Kim H."/>
            <person name="Joh K."/>
        </authorList>
    </citation>
    <scope>NUCLEOTIDE SEQUENCE [LARGE SCALE GENOMIC DNA]</scope>
    <source>
        <strain evidence="12 13">HME9302</strain>
    </source>
</reference>
<keyword evidence="4 11" id="KW-0547">Nucleotide-binding</keyword>
<dbReference type="EC" id="6.3.4.20" evidence="9 11"/>
<proteinExistence type="inferred from homology"/>
<protein>
    <recommendedName>
        <fullName evidence="9 11">7-cyano-7-deazaguanine synthase</fullName>
        <ecNumber evidence="9 11">6.3.4.20</ecNumber>
    </recommendedName>
    <alternativeName>
        <fullName evidence="11">7-cyano-7-carbaguanine synthase</fullName>
    </alternativeName>
    <alternativeName>
        <fullName evidence="11">PreQ(0) synthase</fullName>
    </alternativeName>
    <alternativeName>
        <fullName evidence="11">Queuosine biosynthesis protein QueC</fullName>
    </alternativeName>
</protein>
<dbReference type="InterPro" id="IPR014729">
    <property type="entry name" value="Rossmann-like_a/b/a_fold"/>
</dbReference>
<comment type="caution">
    <text evidence="12">The sequence shown here is derived from an EMBL/GenBank/DDBJ whole genome shotgun (WGS) entry which is preliminary data.</text>
</comment>
<dbReference type="OrthoDB" id="9789567at2"/>
<evidence type="ECO:0000313" key="13">
    <source>
        <dbReference type="Proteomes" id="UP000253727"/>
    </source>
</evidence>
<organism evidence="12 13">
    <name type="scientific">Alteripontixanthobacter maritimus</name>
    <dbReference type="NCBI Taxonomy" id="2161824"/>
    <lineage>
        <taxon>Bacteria</taxon>
        <taxon>Pseudomonadati</taxon>
        <taxon>Pseudomonadota</taxon>
        <taxon>Alphaproteobacteria</taxon>
        <taxon>Sphingomonadales</taxon>
        <taxon>Erythrobacteraceae</taxon>
        <taxon>Alteripontixanthobacter</taxon>
    </lineage>
</organism>
<dbReference type="InterPro" id="IPR018317">
    <property type="entry name" value="QueC"/>
</dbReference>
<dbReference type="AlphaFoldDB" id="A0A369QDM2"/>
<dbReference type="EMBL" id="QBKA01000002">
    <property type="protein sequence ID" value="RDC61019.1"/>
    <property type="molecule type" value="Genomic_DNA"/>
</dbReference>
<dbReference type="PANTHER" id="PTHR42914:SF1">
    <property type="entry name" value="7-CYANO-7-DEAZAGUANINE SYNTHASE"/>
    <property type="match status" value="1"/>
</dbReference>
<accession>A0A369QDM2</accession>
<feature type="binding site" evidence="11">
    <location>
        <position position="205"/>
    </location>
    <ligand>
        <name>Zn(2+)</name>
        <dbReference type="ChEBI" id="CHEBI:29105"/>
    </ligand>
</feature>
<dbReference type="Gene3D" id="3.40.50.620">
    <property type="entry name" value="HUPs"/>
    <property type="match status" value="1"/>
</dbReference>
<dbReference type="SUPFAM" id="SSF52402">
    <property type="entry name" value="Adenine nucleotide alpha hydrolases-like"/>
    <property type="match status" value="1"/>
</dbReference>
<dbReference type="Pfam" id="PF06508">
    <property type="entry name" value="QueC"/>
    <property type="match status" value="1"/>
</dbReference>
<evidence type="ECO:0000256" key="4">
    <source>
        <dbReference type="ARBA" id="ARBA00022741"/>
    </source>
</evidence>
<feature type="binding site" evidence="11">
    <location>
        <position position="208"/>
    </location>
    <ligand>
        <name>Zn(2+)</name>
        <dbReference type="ChEBI" id="CHEBI:29105"/>
    </ligand>
</feature>
<dbReference type="GO" id="GO:0008616">
    <property type="term" value="P:tRNA queuosine(34) biosynthetic process"/>
    <property type="evidence" value="ECO:0007669"/>
    <property type="project" value="UniProtKB-UniRule"/>
</dbReference>
<keyword evidence="3 11" id="KW-0479">Metal-binding</keyword>
<evidence type="ECO:0000256" key="7">
    <source>
        <dbReference type="ARBA" id="ARBA00022840"/>
    </source>
</evidence>
<feature type="binding site" evidence="11">
    <location>
        <position position="195"/>
    </location>
    <ligand>
        <name>Zn(2+)</name>
        <dbReference type="ChEBI" id="CHEBI:29105"/>
    </ligand>
</feature>
<keyword evidence="13" id="KW-1185">Reference proteome</keyword>
<comment type="function">
    <text evidence="11">Catalyzes the ATP-dependent conversion of 7-carboxy-7-deazaguanine (CDG) to 7-cyano-7-deazaguanine (preQ(0)).</text>
</comment>
<evidence type="ECO:0000256" key="11">
    <source>
        <dbReference type="HAMAP-Rule" id="MF_01633"/>
    </source>
</evidence>
<evidence type="ECO:0000256" key="10">
    <source>
        <dbReference type="ARBA" id="ARBA00047890"/>
    </source>
</evidence>
<keyword evidence="5 11" id="KW-0671">Queuosine biosynthesis</keyword>
<evidence type="ECO:0000256" key="6">
    <source>
        <dbReference type="ARBA" id="ARBA00022833"/>
    </source>
</evidence>
<evidence type="ECO:0000256" key="5">
    <source>
        <dbReference type="ARBA" id="ARBA00022785"/>
    </source>
</evidence>
<dbReference type="HAMAP" id="MF_01633">
    <property type="entry name" value="QueC"/>
    <property type="match status" value="1"/>
</dbReference>
<evidence type="ECO:0000256" key="1">
    <source>
        <dbReference type="ARBA" id="ARBA00005061"/>
    </source>
</evidence>
<dbReference type="GO" id="GO:0005524">
    <property type="term" value="F:ATP binding"/>
    <property type="evidence" value="ECO:0007669"/>
    <property type="project" value="UniProtKB-UniRule"/>
</dbReference>
<comment type="similarity">
    <text evidence="8 11">Belongs to the QueC family.</text>
</comment>
<feature type="binding site" evidence="11">
    <location>
        <begin position="16"/>
        <end position="26"/>
    </location>
    <ligand>
        <name>ATP</name>
        <dbReference type="ChEBI" id="CHEBI:30616"/>
    </ligand>
</feature>
<dbReference type="GO" id="GO:0008270">
    <property type="term" value="F:zinc ion binding"/>
    <property type="evidence" value="ECO:0007669"/>
    <property type="project" value="UniProtKB-UniRule"/>
</dbReference>
<name>A0A369QDM2_9SPHN</name>
<dbReference type="RefSeq" id="WP_115367057.1">
    <property type="nucleotide sequence ID" value="NZ_QBKA01000002.1"/>
</dbReference>
<evidence type="ECO:0000313" key="12">
    <source>
        <dbReference type="EMBL" id="RDC61019.1"/>
    </source>
</evidence>